<feature type="region of interest" description="Disordered" evidence="1">
    <location>
        <begin position="1"/>
        <end position="39"/>
    </location>
</feature>
<evidence type="ECO:0000256" key="1">
    <source>
        <dbReference type="SAM" id="MobiDB-lite"/>
    </source>
</evidence>
<dbReference type="RefSeq" id="XP_033654505.1">
    <property type="nucleotide sequence ID" value="XM_033794554.1"/>
</dbReference>
<organism evidence="2 3">
    <name type="scientific">Westerdykella ornata</name>
    <dbReference type="NCBI Taxonomy" id="318751"/>
    <lineage>
        <taxon>Eukaryota</taxon>
        <taxon>Fungi</taxon>
        <taxon>Dikarya</taxon>
        <taxon>Ascomycota</taxon>
        <taxon>Pezizomycotina</taxon>
        <taxon>Dothideomycetes</taxon>
        <taxon>Pleosporomycetidae</taxon>
        <taxon>Pleosporales</taxon>
        <taxon>Sporormiaceae</taxon>
        <taxon>Westerdykella</taxon>
    </lineage>
</organism>
<dbReference type="EMBL" id="ML986491">
    <property type="protein sequence ID" value="KAF2276966.1"/>
    <property type="molecule type" value="Genomic_DNA"/>
</dbReference>
<evidence type="ECO:0008006" key="4">
    <source>
        <dbReference type="Google" id="ProtNLM"/>
    </source>
</evidence>
<feature type="compositionally biased region" description="Low complexity" evidence="1">
    <location>
        <begin position="395"/>
        <end position="404"/>
    </location>
</feature>
<name>A0A6A6JMT4_WESOR</name>
<feature type="compositionally biased region" description="Low complexity" evidence="1">
    <location>
        <begin position="63"/>
        <end position="74"/>
    </location>
</feature>
<dbReference type="SUPFAM" id="SSF54768">
    <property type="entry name" value="dsRNA-binding domain-like"/>
    <property type="match status" value="1"/>
</dbReference>
<sequence>MALPTTDTLPLLTPLPASHSNSTKSSSSTSGSSGHSSARSVLDAVLNIDEFLAAHPLPAPPEKNNAGSSSNSKKAQAKKKTASAGGEEEEEGHPVPKALSLRSGEYVSLLNTKVQLYALARPQFEFSHVAPSATVDEGWGVRMRLLAGVGADASGVWGSEAGTGDLEVELEERGPFASKQEAKEAVCARALEVLKTWEEEGRVGRGEKGKKRKGGAAALEEVESEDKGKGKGKEKEVFVNWTGLLLEFQRSNSAPQPTYTDFVLDTRFSCTCTLDNVPGRTFGSPTDLFANKKAARQNASRLAVEYFQEVGEWPEGVGLDGLQVGIKKKKQKGNKGGVVKEGAMDSSSSSERGGSSDDTTINENAARSPSSSNPEGQTASAIKPKAHSTSPLPPTTTTTNNSPSYASLAASLAHALHLGTPQYHFHRSTTTGAATSNLEMTTTTTTTDFHTVSCTFPQAAERRFRDEPVALVRHVHGKKRAREECARVVVGVLEGLRRERRELLERGGGMDGDVDWEKCTRGFREPRDWEREDVFEDAVEVMSLDG</sequence>
<proteinExistence type="predicted"/>
<feature type="region of interest" description="Disordered" evidence="1">
    <location>
        <begin position="53"/>
        <end position="97"/>
    </location>
</feature>
<dbReference type="OrthoDB" id="5222339at2759"/>
<evidence type="ECO:0000313" key="2">
    <source>
        <dbReference type="EMBL" id="KAF2276966.1"/>
    </source>
</evidence>
<dbReference type="Gene3D" id="3.30.160.20">
    <property type="match status" value="1"/>
</dbReference>
<keyword evidence="3" id="KW-1185">Reference proteome</keyword>
<feature type="region of interest" description="Disordered" evidence="1">
    <location>
        <begin position="202"/>
        <end position="232"/>
    </location>
</feature>
<feature type="compositionally biased region" description="Polar residues" evidence="1">
    <location>
        <begin position="359"/>
        <end position="380"/>
    </location>
</feature>
<protein>
    <recommendedName>
        <fullName evidence="4">DRBM domain-containing protein</fullName>
    </recommendedName>
</protein>
<evidence type="ECO:0000313" key="3">
    <source>
        <dbReference type="Proteomes" id="UP000800097"/>
    </source>
</evidence>
<dbReference type="Proteomes" id="UP000800097">
    <property type="component" value="Unassembled WGS sequence"/>
</dbReference>
<reference evidence="2" key="1">
    <citation type="journal article" date="2020" name="Stud. Mycol.">
        <title>101 Dothideomycetes genomes: a test case for predicting lifestyles and emergence of pathogens.</title>
        <authorList>
            <person name="Haridas S."/>
            <person name="Albert R."/>
            <person name="Binder M."/>
            <person name="Bloem J."/>
            <person name="Labutti K."/>
            <person name="Salamov A."/>
            <person name="Andreopoulos B."/>
            <person name="Baker S."/>
            <person name="Barry K."/>
            <person name="Bills G."/>
            <person name="Bluhm B."/>
            <person name="Cannon C."/>
            <person name="Castanera R."/>
            <person name="Culley D."/>
            <person name="Daum C."/>
            <person name="Ezra D."/>
            <person name="Gonzalez J."/>
            <person name="Henrissat B."/>
            <person name="Kuo A."/>
            <person name="Liang C."/>
            <person name="Lipzen A."/>
            <person name="Lutzoni F."/>
            <person name="Magnuson J."/>
            <person name="Mondo S."/>
            <person name="Nolan M."/>
            <person name="Ohm R."/>
            <person name="Pangilinan J."/>
            <person name="Park H.-J."/>
            <person name="Ramirez L."/>
            <person name="Alfaro M."/>
            <person name="Sun H."/>
            <person name="Tritt A."/>
            <person name="Yoshinaga Y."/>
            <person name="Zwiers L.-H."/>
            <person name="Turgeon B."/>
            <person name="Goodwin S."/>
            <person name="Spatafora J."/>
            <person name="Crous P."/>
            <person name="Grigoriev I."/>
        </authorList>
    </citation>
    <scope>NUCLEOTIDE SEQUENCE</scope>
    <source>
        <strain evidence="2">CBS 379.55</strain>
    </source>
</reference>
<dbReference type="GeneID" id="54547729"/>
<gene>
    <name evidence="2" type="ORF">EI97DRAFT_304580</name>
</gene>
<accession>A0A6A6JMT4</accession>
<feature type="region of interest" description="Disordered" evidence="1">
    <location>
        <begin position="327"/>
        <end position="404"/>
    </location>
</feature>
<dbReference type="CDD" id="cd00048">
    <property type="entry name" value="DSRM_SF"/>
    <property type="match status" value="1"/>
</dbReference>
<feature type="compositionally biased region" description="Low complexity" evidence="1">
    <location>
        <begin position="345"/>
        <end position="358"/>
    </location>
</feature>
<dbReference type="AlphaFoldDB" id="A0A6A6JMT4"/>